<reference evidence="2 3" key="1">
    <citation type="submission" date="2018-10" db="EMBL/GenBank/DDBJ databases">
        <title>Draft Genome Sequence of Bacteroides sp. KCTC 15687.</title>
        <authorList>
            <person name="Yu S.Y."/>
            <person name="Kim J.S."/>
            <person name="Oh B.S."/>
            <person name="Park S.H."/>
            <person name="Kang S.W."/>
            <person name="Park J.E."/>
            <person name="Choi S.H."/>
            <person name="Han K.I."/>
            <person name="Lee K.C."/>
            <person name="Eom M.K."/>
            <person name="Suh M.K."/>
            <person name="Lee D.H."/>
            <person name="Yoon H."/>
            <person name="Kim B."/>
            <person name="Yang S.J."/>
            <person name="Lee J.S."/>
            <person name="Lee J.H."/>
        </authorList>
    </citation>
    <scope>NUCLEOTIDE SEQUENCE [LARGE SCALE GENOMIC DNA]</scope>
    <source>
        <strain evidence="2 3">KCTC 15687</strain>
    </source>
</reference>
<organism evidence="2 3">
    <name type="scientific">Bacteroides faecalis</name>
    <dbReference type="NCBI Taxonomy" id="2447885"/>
    <lineage>
        <taxon>Bacteria</taxon>
        <taxon>Pseudomonadati</taxon>
        <taxon>Bacteroidota</taxon>
        <taxon>Bacteroidia</taxon>
        <taxon>Bacteroidales</taxon>
        <taxon>Bacteroidaceae</taxon>
        <taxon>Bacteroides</taxon>
    </lineage>
</organism>
<accession>A0A401M010</accession>
<dbReference type="GO" id="GO:0005829">
    <property type="term" value="C:cytosol"/>
    <property type="evidence" value="ECO:0007669"/>
    <property type="project" value="TreeGrafter"/>
</dbReference>
<sequence>MGFYQPCPGKPIYSIGRPAFDKVEIRLPERKTFTIIAKNNTKTNKYIKNVTLNGQPLTTPFFEHTDIATGGIMEITMSDKPTKWGKNN</sequence>
<evidence type="ECO:0000259" key="1">
    <source>
        <dbReference type="Pfam" id="PF07971"/>
    </source>
</evidence>
<dbReference type="Gene3D" id="3.30.2080.10">
    <property type="entry name" value="GH92 mannosidase domain"/>
    <property type="match status" value="1"/>
</dbReference>
<dbReference type="AlphaFoldDB" id="A0A401M010"/>
<feature type="domain" description="Glycosyl hydrolase family 92" evidence="1">
    <location>
        <begin position="1"/>
        <end position="79"/>
    </location>
</feature>
<gene>
    <name evidence="2" type="ORF">KGMB02408_40660</name>
</gene>
<protein>
    <recommendedName>
        <fullName evidence="1">Glycosyl hydrolase family 92 domain-containing protein</fullName>
    </recommendedName>
</protein>
<evidence type="ECO:0000313" key="3">
    <source>
        <dbReference type="Proteomes" id="UP000288079"/>
    </source>
</evidence>
<dbReference type="InterPro" id="IPR050883">
    <property type="entry name" value="PNGase"/>
</dbReference>
<proteinExistence type="predicted"/>
<dbReference type="InterPro" id="IPR012939">
    <property type="entry name" value="Glyco_hydro_92"/>
</dbReference>
<dbReference type="EMBL" id="BHWB01000020">
    <property type="protein sequence ID" value="GCB37121.1"/>
    <property type="molecule type" value="Genomic_DNA"/>
</dbReference>
<comment type="caution">
    <text evidence="2">The sequence shown here is derived from an EMBL/GenBank/DDBJ whole genome shotgun (WGS) entry which is preliminary data.</text>
</comment>
<dbReference type="Pfam" id="PF07971">
    <property type="entry name" value="Glyco_hydro_92"/>
    <property type="match status" value="1"/>
</dbReference>
<dbReference type="PANTHER" id="PTHR12143">
    <property type="entry name" value="PEPTIDE N-GLYCANASE PNGASE -RELATED"/>
    <property type="match status" value="1"/>
</dbReference>
<keyword evidence="3" id="KW-1185">Reference proteome</keyword>
<dbReference type="PANTHER" id="PTHR12143:SF39">
    <property type="entry name" value="SECRETED PROTEIN"/>
    <property type="match status" value="1"/>
</dbReference>
<evidence type="ECO:0000313" key="2">
    <source>
        <dbReference type="EMBL" id="GCB37121.1"/>
    </source>
</evidence>
<dbReference type="Proteomes" id="UP000288079">
    <property type="component" value="Unassembled WGS sequence"/>
</dbReference>
<dbReference type="GO" id="GO:0006516">
    <property type="term" value="P:glycoprotein catabolic process"/>
    <property type="evidence" value="ECO:0007669"/>
    <property type="project" value="TreeGrafter"/>
</dbReference>
<dbReference type="GO" id="GO:0000224">
    <property type="term" value="F:peptide-N4-(N-acetyl-beta-glucosaminyl)asparagine amidase activity"/>
    <property type="evidence" value="ECO:0007669"/>
    <property type="project" value="TreeGrafter"/>
</dbReference>
<name>A0A401M010_9BACE</name>